<name>A0A6J5LB11_9CAUD</name>
<protein>
    <submittedName>
        <fullName evidence="1">Uncharacterized protein</fullName>
    </submittedName>
</protein>
<proteinExistence type="predicted"/>
<gene>
    <name evidence="1" type="ORF">UFOVP116_323</name>
</gene>
<evidence type="ECO:0000313" key="1">
    <source>
        <dbReference type="EMBL" id="CAB4130207.1"/>
    </source>
</evidence>
<reference evidence="1" key="1">
    <citation type="submission" date="2020-04" db="EMBL/GenBank/DDBJ databases">
        <authorList>
            <person name="Chiriac C."/>
            <person name="Salcher M."/>
            <person name="Ghai R."/>
            <person name="Kavagutti S V."/>
        </authorList>
    </citation>
    <scope>NUCLEOTIDE SEQUENCE</scope>
</reference>
<dbReference type="EMBL" id="LR796237">
    <property type="protein sequence ID" value="CAB4130207.1"/>
    <property type="molecule type" value="Genomic_DNA"/>
</dbReference>
<sequence>MKDHLLDIVKHTHALGNIDLVKITGTKDGCSIDTMSDDRSVIVQAKFKEPVAEFQGQFGMPNLNRLNILLNIPEYKEDAVITVSTQNRNGTDVPVGLNFKNKAADFKNDYRFMSTELVNDKLKTAIFRGANWHVTFSPTVANIMRLKYQAQAHSDENFFMAKTDGKNLKFFFGDHSSHAGDFVFQDGVSGSLSKPWKWPVSVVISILNLSGDKTMYFSDDGAAQITVDSGLAVYNYILPAQSK</sequence>
<organism evidence="1">
    <name type="scientific">uncultured Caudovirales phage</name>
    <dbReference type="NCBI Taxonomy" id="2100421"/>
    <lineage>
        <taxon>Viruses</taxon>
        <taxon>Duplodnaviria</taxon>
        <taxon>Heunggongvirae</taxon>
        <taxon>Uroviricota</taxon>
        <taxon>Caudoviricetes</taxon>
        <taxon>Peduoviridae</taxon>
        <taxon>Maltschvirus</taxon>
        <taxon>Maltschvirus maltsch</taxon>
    </lineage>
</organism>
<accession>A0A6J5LB11</accession>